<dbReference type="EMBL" id="CAJVPY010002536">
    <property type="protein sequence ID" value="CAG8563888.1"/>
    <property type="molecule type" value="Genomic_DNA"/>
</dbReference>
<keyword evidence="2" id="KW-1185">Reference proteome</keyword>
<name>A0A9N9FX90_9GLOM</name>
<evidence type="ECO:0000313" key="1">
    <source>
        <dbReference type="EMBL" id="CAG8563888.1"/>
    </source>
</evidence>
<dbReference type="AlphaFoldDB" id="A0A9N9FX90"/>
<sequence length="139" mass="15953">MSEKENPKKKTLLITPFSIATKGSNKRQTVDSSSEGYSSYELETSDILHDNNNPHNLKVPRLAKESLRKDPKAQTDIRDSFIIQAGIDKQRIIQNMQNVYFLIKHNLAIRVYEDLCKLVKIQCNSNQDEFSIGVPYLLK</sequence>
<reference evidence="1" key="1">
    <citation type="submission" date="2021-06" db="EMBL/GenBank/DDBJ databases">
        <authorList>
            <person name="Kallberg Y."/>
            <person name="Tangrot J."/>
            <person name="Rosling A."/>
        </authorList>
    </citation>
    <scope>NUCLEOTIDE SEQUENCE</scope>
    <source>
        <strain evidence="1">MA453B</strain>
    </source>
</reference>
<protein>
    <submittedName>
        <fullName evidence="1">301_t:CDS:1</fullName>
    </submittedName>
</protein>
<organism evidence="1 2">
    <name type="scientific">Dentiscutata erythropus</name>
    <dbReference type="NCBI Taxonomy" id="1348616"/>
    <lineage>
        <taxon>Eukaryota</taxon>
        <taxon>Fungi</taxon>
        <taxon>Fungi incertae sedis</taxon>
        <taxon>Mucoromycota</taxon>
        <taxon>Glomeromycotina</taxon>
        <taxon>Glomeromycetes</taxon>
        <taxon>Diversisporales</taxon>
        <taxon>Gigasporaceae</taxon>
        <taxon>Dentiscutata</taxon>
    </lineage>
</organism>
<accession>A0A9N9FX90</accession>
<gene>
    <name evidence="1" type="ORF">DERYTH_LOCUS5872</name>
</gene>
<proteinExistence type="predicted"/>
<dbReference type="Proteomes" id="UP000789405">
    <property type="component" value="Unassembled WGS sequence"/>
</dbReference>
<evidence type="ECO:0000313" key="2">
    <source>
        <dbReference type="Proteomes" id="UP000789405"/>
    </source>
</evidence>
<comment type="caution">
    <text evidence="1">The sequence shown here is derived from an EMBL/GenBank/DDBJ whole genome shotgun (WGS) entry which is preliminary data.</text>
</comment>